<dbReference type="InterPro" id="IPR052011">
    <property type="entry name" value="CENP-NAC/CAD_complex"/>
</dbReference>
<evidence type="ECO:0008006" key="2">
    <source>
        <dbReference type="Google" id="ProtNLM"/>
    </source>
</evidence>
<dbReference type="EMBL" id="GECZ01031746">
    <property type="protein sequence ID" value="JAS38023.1"/>
    <property type="molecule type" value="Transcribed_RNA"/>
</dbReference>
<dbReference type="AlphaFoldDB" id="A0A1B6EJB8"/>
<accession>A0A1B6EJB8</accession>
<sequence length="351" mass="40289">MATPQNSTPTQPDNRKLQKQRLKNEIKTTLSRFHINQLTSESIVSLFELETVEINHHLNELKLPFKKQSVVQLLGVRARAFTVEELSDLHRLLQLYRIAYFSHTKKWIPLNLLEPDDNLQSPADEEIIRRNLLQALRIKGLNAIVNVITHDELVWVMIIGKKLTRKKGVRLQTPIFLCYEVGTPYIFVASPVPVSVMECILKAMQYKKHKVHQLEGRNIKSMLFLLRNKAMNAGKNKTIAYEPAEAEVGRRNIDFTKRKAREIYANNVFQAADSVVLESLSLTADSTWRDNEIVPEMTGEPFKATLQLKSKNLFGMIKDMVANNMIVTPLPEYVQTVLHSGKNRITMRPPK</sequence>
<proteinExistence type="predicted"/>
<name>A0A1B6EJB8_9HEMI</name>
<evidence type="ECO:0000313" key="1">
    <source>
        <dbReference type="EMBL" id="JAS38023.1"/>
    </source>
</evidence>
<reference evidence="1" key="1">
    <citation type="submission" date="2015-11" db="EMBL/GenBank/DDBJ databases">
        <title>De novo transcriptome assembly of four potential Pierce s Disease insect vectors from Arizona vineyards.</title>
        <authorList>
            <person name="Tassone E.E."/>
        </authorList>
    </citation>
    <scope>NUCLEOTIDE SEQUENCE</scope>
</reference>
<gene>
    <name evidence="1" type="ORF">g.4857</name>
</gene>
<organism evidence="1">
    <name type="scientific">Cuerna arida</name>
    <dbReference type="NCBI Taxonomy" id="1464854"/>
    <lineage>
        <taxon>Eukaryota</taxon>
        <taxon>Metazoa</taxon>
        <taxon>Ecdysozoa</taxon>
        <taxon>Arthropoda</taxon>
        <taxon>Hexapoda</taxon>
        <taxon>Insecta</taxon>
        <taxon>Pterygota</taxon>
        <taxon>Neoptera</taxon>
        <taxon>Paraneoptera</taxon>
        <taxon>Hemiptera</taxon>
        <taxon>Auchenorrhyncha</taxon>
        <taxon>Membracoidea</taxon>
        <taxon>Cicadellidae</taxon>
        <taxon>Cicadellinae</taxon>
        <taxon>Proconiini</taxon>
        <taxon>Cuerna</taxon>
    </lineage>
</organism>
<protein>
    <recommendedName>
        <fullName evidence="2">Centromere protein N</fullName>
    </recommendedName>
</protein>
<dbReference type="PANTHER" id="PTHR46790:SF1">
    <property type="entry name" value="CENTROMERE PROTEIN N"/>
    <property type="match status" value="1"/>
</dbReference>
<dbReference type="PANTHER" id="PTHR46790">
    <property type="entry name" value="CENTROMERE PROTEIN N"/>
    <property type="match status" value="1"/>
</dbReference>
<dbReference type="GO" id="GO:0005654">
    <property type="term" value="C:nucleoplasm"/>
    <property type="evidence" value="ECO:0007669"/>
    <property type="project" value="TreeGrafter"/>
</dbReference>